<name>A0A391NTM5_9EUKA</name>
<sequence>MERDREGERLRERRGGMMGRPKPEVMSMFAGSGAASPTGLPPETTGQAILLAHTIRLGYNTPVNCVYVPRHMPGVLVTGCTGVVSVLTVPLDAGPDPELPLVDAGIV</sequence>
<gene>
    <name evidence="2" type="ORF">KIPB_014640</name>
</gene>
<comment type="caution">
    <text evidence="2">The sequence shown here is derived from an EMBL/GenBank/DDBJ whole genome shotgun (WGS) entry which is preliminary data.</text>
</comment>
<dbReference type="OrthoDB" id="10018316at2759"/>
<feature type="compositionally biased region" description="Basic and acidic residues" evidence="1">
    <location>
        <begin position="1"/>
        <end position="15"/>
    </location>
</feature>
<feature type="region of interest" description="Disordered" evidence="1">
    <location>
        <begin position="1"/>
        <end position="41"/>
    </location>
</feature>
<dbReference type="EMBL" id="BDIP01007652">
    <property type="protein sequence ID" value="GCA64555.1"/>
    <property type="molecule type" value="Genomic_DNA"/>
</dbReference>
<proteinExistence type="predicted"/>
<evidence type="ECO:0000313" key="3">
    <source>
        <dbReference type="Proteomes" id="UP000265618"/>
    </source>
</evidence>
<protein>
    <submittedName>
        <fullName evidence="2">Uncharacterized protein</fullName>
    </submittedName>
</protein>
<reference evidence="2 3" key="1">
    <citation type="journal article" date="2018" name="PLoS ONE">
        <title>The draft genome of Kipferlia bialata reveals reductive genome evolution in fornicate parasites.</title>
        <authorList>
            <person name="Tanifuji G."/>
            <person name="Takabayashi S."/>
            <person name="Kume K."/>
            <person name="Takagi M."/>
            <person name="Nakayama T."/>
            <person name="Kamikawa R."/>
            <person name="Inagaki Y."/>
            <person name="Hashimoto T."/>
        </authorList>
    </citation>
    <scope>NUCLEOTIDE SEQUENCE [LARGE SCALE GENOMIC DNA]</scope>
    <source>
        <strain evidence="2">NY0173</strain>
    </source>
</reference>
<dbReference type="Proteomes" id="UP000265618">
    <property type="component" value="Unassembled WGS sequence"/>
</dbReference>
<organism evidence="2 3">
    <name type="scientific">Kipferlia bialata</name>
    <dbReference type="NCBI Taxonomy" id="797122"/>
    <lineage>
        <taxon>Eukaryota</taxon>
        <taxon>Metamonada</taxon>
        <taxon>Carpediemonas-like organisms</taxon>
        <taxon>Kipferlia</taxon>
    </lineage>
</organism>
<accession>A0A391NTM5</accession>
<dbReference type="AlphaFoldDB" id="A0A391NTM5"/>
<keyword evidence="3" id="KW-1185">Reference proteome</keyword>
<evidence type="ECO:0000256" key="1">
    <source>
        <dbReference type="SAM" id="MobiDB-lite"/>
    </source>
</evidence>
<evidence type="ECO:0000313" key="2">
    <source>
        <dbReference type="EMBL" id="GCA64555.1"/>
    </source>
</evidence>